<reference evidence="2 3" key="3">
    <citation type="journal article" date="2022" name="Int. J. Syst. Evol. Microbiol.">
        <title>Strains of Bradyrhizobium barranii sp. nov. associated with legumes native to Canada are symbionts of soybeans and belong to different subspecies (subsp. barranii subsp. nov. and subsp. apii subsp. nov.) and symbiovars (sv. glycinearum and sv. septentrionale).</title>
        <authorList>
            <person name="Bromfield E.S.P."/>
            <person name="Cloutier S."/>
            <person name="Wasai-Hara S."/>
            <person name="Minamisawa K."/>
        </authorList>
    </citation>
    <scope>NUCLEOTIDE SEQUENCE [LARGE SCALE GENOMIC DNA]</scope>
    <source>
        <strain evidence="3">323S2</strain>
        <plasmid evidence="2 3">pBb323S2a</plasmid>
    </source>
</reference>
<dbReference type="RefSeq" id="WP_166354110.1">
    <property type="nucleotide sequence ID" value="NZ_CP049700.1"/>
</dbReference>
<reference evidence="1" key="2">
    <citation type="submission" date="2020-06" db="EMBL/GenBank/DDBJ databases">
        <title>Whole Genome Sequence of Bradyrhizobium sp. Strain 323S2.</title>
        <authorList>
            <person name="Bromfield E.S.P."/>
        </authorList>
    </citation>
    <scope>NUCLEOTIDE SEQUENCE [LARGE SCALE GENOMIC DNA]</scope>
    <source>
        <strain evidence="1">323S2</strain>
    </source>
</reference>
<protein>
    <submittedName>
        <fullName evidence="1">Uncharacterized protein</fullName>
    </submittedName>
</protein>
<dbReference type="Proteomes" id="UP000564836">
    <property type="component" value="Plasmid pBb323S2a"/>
</dbReference>
<geneLocation type="plasmid" evidence="2 3">
    <name>pBb323S2a</name>
</geneLocation>
<keyword evidence="2" id="KW-0614">Plasmid</keyword>
<evidence type="ECO:0000313" key="1">
    <source>
        <dbReference type="EMBL" id="NYY96772.1"/>
    </source>
</evidence>
<sequence length="106" mass="11556">MTAPGERGGDEPIVGPLWVNRNTHEIRVMAIGTDRAINSSDGWSDPLGAANAEWRELTNPARVQLMLETAIDLAMQGYELKTVLRAFAGVLNSAPWGRRAIRCAVL</sequence>
<evidence type="ECO:0000313" key="3">
    <source>
        <dbReference type="Proteomes" id="UP000564836"/>
    </source>
</evidence>
<name>A0A7Z0QQ22_9BRAD</name>
<proteinExistence type="predicted"/>
<organism evidence="1">
    <name type="scientific">Bradyrhizobium barranii subsp. barranii</name>
    <dbReference type="NCBI Taxonomy" id="2823807"/>
    <lineage>
        <taxon>Bacteria</taxon>
        <taxon>Pseudomonadati</taxon>
        <taxon>Pseudomonadota</taxon>
        <taxon>Alphaproteobacteria</taxon>
        <taxon>Hyphomicrobiales</taxon>
        <taxon>Nitrobacteraceae</taxon>
        <taxon>Bradyrhizobium</taxon>
        <taxon>Bradyrhizobium barranii</taxon>
    </lineage>
</organism>
<accession>A0A7Z0QQ22</accession>
<evidence type="ECO:0000313" key="2">
    <source>
        <dbReference type="EMBL" id="UGX89673.1"/>
    </source>
</evidence>
<dbReference type="AlphaFoldDB" id="A0A7Z0QQ22"/>
<dbReference type="EMBL" id="JACBFH010000004">
    <property type="protein sequence ID" value="NYY96772.1"/>
    <property type="molecule type" value="Genomic_DNA"/>
</dbReference>
<reference evidence="2 3" key="1">
    <citation type="journal article" date="2017" name="Syst. Appl. Microbiol.">
        <title>Soybeans inoculated with root zone soils of Canadian native legumes harbour diverse and novel Bradyrhizobium spp. that possess agricultural potential.</title>
        <authorList>
            <person name="Bromfield E.S.P."/>
            <person name="Cloutier S."/>
            <person name="Tambong J.T."/>
            <person name="Tran Thi T.V."/>
        </authorList>
    </citation>
    <scope>NUCLEOTIDE SEQUENCE [LARGE SCALE GENOMIC DNA]</scope>
    <source>
        <strain evidence="2 3">323S2</strain>
    </source>
</reference>
<gene>
    <name evidence="2" type="ORF">G6321_00000830</name>
    <name evidence="1" type="ORF">G6321_53730</name>
</gene>
<dbReference type="EMBL" id="CP088278">
    <property type="protein sequence ID" value="UGX89673.1"/>
    <property type="molecule type" value="Genomic_DNA"/>
</dbReference>